<evidence type="ECO:0000313" key="1">
    <source>
        <dbReference type="EMBL" id="SBW10541.1"/>
    </source>
</evidence>
<protein>
    <submittedName>
        <fullName evidence="1">Uncharacterized protein</fullName>
    </submittedName>
</protein>
<dbReference type="AlphaFoldDB" id="A0A212KFX5"/>
<sequence length="65" mass="7092">MPKPRALSVPDGSMGIGGEAEQLTVCQINVHLPAPLLQNDITERECVPLPSYEFKKDEAEKTKNG</sequence>
<reference evidence="1" key="1">
    <citation type="submission" date="2016-04" db="EMBL/GenBank/DDBJ databases">
        <authorList>
            <person name="Evans L.H."/>
            <person name="Alamgir A."/>
            <person name="Owens N."/>
            <person name="Weber N.D."/>
            <person name="Virtaneva K."/>
            <person name="Barbian K."/>
            <person name="Babar A."/>
            <person name="Rosenke K."/>
        </authorList>
    </citation>
    <scope>NUCLEOTIDE SEQUENCE</scope>
    <source>
        <strain evidence="1">86</strain>
    </source>
</reference>
<proteinExistence type="predicted"/>
<dbReference type="EMBL" id="FLUN01000001">
    <property type="protein sequence ID" value="SBW10541.1"/>
    <property type="molecule type" value="Genomic_DNA"/>
</dbReference>
<accession>A0A212KFX5</accession>
<gene>
    <name evidence="1" type="ORF">KL86CLO1_12961</name>
</gene>
<organism evidence="1">
    <name type="scientific">uncultured Eubacteriales bacterium</name>
    <dbReference type="NCBI Taxonomy" id="172733"/>
    <lineage>
        <taxon>Bacteria</taxon>
        <taxon>Bacillati</taxon>
        <taxon>Bacillota</taxon>
        <taxon>Clostridia</taxon>
        <taxon>Eubacteriales</taxon>
        <taxon>environmental samples</taxon>
    </lineage>
</organism>
<name>A0A212KFX5_9FIRM</name>